<gene>
    <name evidence="6" type="ORF">EZV62_016234</name>
</gene>
<organism evidence="6 7">
    <name type="scientific">Acer yangbiense</name>
    <dbReference type="NCBI Taxonomy" id="1000413"/>
    <lineage>
        <taxon>Eukaryota</taxon>
        <taxon>Viridiplantae</taxon>
        <taxon>Streptophyta</taxon>
        <taxon>Embryophyta</taxon>
        <taxon>Tracheophyta</taxon>
        <taxon>Spermatophyta</taxon>
        <taxon>Magnoliopsida</taxon>
        <taxon>eudicotyledons</taxon>
        <taxon>Gunneridae</taxon>
        <taxon>Pentapetalae</taxon>
        <taxon>rosids</taxon>
        <taxon>malvids</taxon>
        <taxon>Sapindales</taxon>
        <taxon>Sapindaceae</taxon>
        <taxon>Hippocastanoideae</taxon>
        <taxon>Acereae</taxon>
        <taxon>Acer</taxon>
    </lineage>
</organism>
<dbReference type="InterPro" id="IPR035595">
    <property type="entry name" value="UDP_glycos_trans_CS"/>
</dbReference>
<evidence type="ECO:0000256" key="1">
    <source>
        <dbReference type="ARBA" id="ARBA00009995"/>
    </source>
</evidence>
<evidence type="ECO:0000256" key="2">
    <source>
        <dbReference type="ARBA" id="ARBA00022676"/>
    </source>
</evidence>
<dbReference type="GO" id="GO:0035251">
    <property type="term" value="F:UDP-glucosyltransferase activity"/>
    <property type="evidence" value="ECO:0007669"/>
    <property type="project" value="TreeGrafter"/>
</dbReference>
<proteinExistence type="inferred from homology"/>
<evidence type="ECO:0000313" key="6">
    <source>
        <dbReference type="EMBL" id="TXG58405.1"/>
    </source>
</evidence>
<evidence type="ECO:0000256" key="3">
    <source>
        <dbReference type="ARBA" id="ARBA00022679"/>
    </source>
</evidence>
<reference evidence="7" key="1">
    <citation type="journal article" date="2019" name="Gigascience">
        <title>De novo genome assembly of the endangered Acer yangbiense, a plant species with extremely small populations endemic to Yunnan Province, China.</title>
        <authorList>
            <person name="Yang J."/>
            <person name="Wariss H.M."/>
            <person name="Tao L."/>
            <person name="Zhang R."/>
            <person name="Yun Q."/>
            <person name="Hollingsworth P."/>
            <person name="Dao Z."/>
            <person name="Luo G."/>
            <person name="Guo H."/>
            <person name="Ma Y."/>
            <person name="Sun W."/>
        </authorList>
    </citation>
    <scope>NUCLEOTIDE SEQUENCE [LARGE SCALE GENOMIC DNA]</scope>
    <source>
        <strain evidence="7">cv. Malutang</strain>
    </source>
</reference>
<dbReference type="PANTHER" id="PTHR48047">
    <property type="entry name" value="GLYCOSYLTRANSFERASE"/>
    <property type="match status" value="1"/>
</dbReference>
<dbReference type="Gene3D" id="3.40.50.2000">
    <property type="entry name" value="Glycogen Phosphorylase B"/>
    <property type="match status" value="2"/>
</dbReference>
<dbReference type="GO" id="GO:0008289">
    <property type="term" value="F:lipid binding"/>
    <property type="evidence" value="ECO:0007669"/>
    <property type="project" value="InterPro"/>
</dbReference>
<dbReference type="CDD" id="cd03784">
    <property type="entry name" value="GT1_Gtf-like"/>
    <property type="match status" value="1"/>
</dbReference>
<dbReference type="InterPro" id="IPR002213">
    <property type="entry name" value="UDP_glucos_trans"/>
</dbReference>
<accession>A0A5C7HNS5</accession>
<dbReference type="OrthoDB" id="5835829at2759"/>
<keyword evidence="3" id="KW-0808">Transferase</keyword>
<evidence type="ECO:0000256" key="4">
    <source>
        <dbReference type="SAM" id="MobiDB-lite"/>
    </source>
</evidence>
<keyword evidence="2" id="KW-0328">Glycosyltransferase</keyword>
<dbReference type="SUPFAM" id="SSF53756">
    <property type="entry name" value="UDP-Glycosyltransferase/glycogen phosphorylase"/>
    <property type="match status" value="1"/>
</dbReference>
<dbReference type="Proteomes" id="UP000323000">
    <property type="component" value="Chromosome 7"/>
</dbReference>
<name>A0A5C7HNS5_9ROSI</name>
<feature type="domain" description="START" evidence="5">
    <location>
        <begin position="16"/>
        <end position="75"/>
    </location>
</feature>
<dbReference type="InterPro" id="IPR002913">
    <property type="entry name" value="START_lipid-bd_dom"/>
</dbReference>
<sequence length="688" mass="76438">MKPPFNLPFPYTGDVPLAASFKICPMATQVIWVEHAEVEEKPVHQIFSHFVYSGMAFGAQCWLGILQRQCERVATLMARNITDLGGLKLSIFSISCHGLSIRPQPPHRRHELDRRSTTGVRWSPVSAPDGTTLHAQAIQLDWWLLPPASDGVRSSSTMERELHPVGSAAPSAGFRWSRVFIYDGEGAPSLAQSLAMEGWASIRAIEADDSSSSVGHMIPMIDIARLLAQRGVIITIVTTPQNAARFEKTLARAIESGLQIRLIQLQFPWEEAGLSQGCENFDLMPSLNLAANFLTAAGTLQQPVEKLFEELKPQPNCVISDVCLPYTAHIASKFNIPRIVFHGICCFCLLCMHNTHVSKVLESITSDSEYFVIPSLPDKVEFTKPQIDGTPPQIKQLGEKFQEAELATYGVIVNSFEELEPAYVEEYSKLRDGKVWCIGPVSLYNRDYLDKAQRGNKASMDENQILKWLDSQDSSSVLYACLGSLCNLIPAQLIELGLGLEASDRPFIWVIREGVNSKELQKWAMENGFEERNKGRGLVIWGWAPQVLILSHTAIGGFLTHCGWNSCLEGISAGLPLITWPLFADQFCNEKLVVQILKIGVRVGVEYPTTWGEEEKVGVLVKREDVKSAVEKLMNGEKEAEGRRERARELGKLAMAAVEDGRSSNLNIALLLEDIRNQVNSRKQSNIS</sequence>
<protein>
    <recommendedName>
        <fullName evidence="5">START domain-containing protein</fullName>
    </recommendedName>
</protein>
<feature type="region of interest" description="Disordered" evidence="4">
    <location>
        <begin position="105"/>
        <end position="125"/>
    </location>
</feature>
<dbReference type="EMBL" id="VAHF01000007">
    <property type="protein sequence ID" value="TXG58405.1"/>
    <property type="molecule type" value="Genomic_DNA"/>
</dbReference>
<dbReference type="Pfam" id="PF01852">
    <property type="entry name" value="START"/>
    <property type="match status" value="1"/>
</dbReference>
<keyword evidence="7" id="KW-1185">Reference proteome</keyword>
<comment type="caution">
    <text evidence="6">The sequence shown here is derived from an EMBL/GenBank/DDBJ whole genome shotgun (WGS) entry which is preliminary data.</text>
</comment>
<dbReference type="FunFam" id="3.40.50.2000:FF:000071">
    <property type="entry name" value="Glycosyltransferase"/>
    <property type="match status" value="1"/>
</dbReference>
<dbReference type="FunFam" id="3.40.50.2000:FF:000047">
    <property type="entry name" value="Glycosyltransferase"/>
    <property type="match status" value="1"/>
</dbReference>
<dbReference type="PANTHER" id="PTHR48047:SF229">
    <property type="entry name" value="UDP-GLYCOSYLTRANSFERASE 73C3-RELATED"/>
    <property type="match status" value="1"/>
</dbReference>
<comment type="similarity">
    <text evidence="1">Belongs to the UDP-glycosyltransferase family.</text>
</comment>
<dbReference type="AlphaFoldDB" id="A0A5C7HNS5"/>
<dbReference type="PROSITE" id="PS50848">
    <property type="entry name" value="START"/>
    <property type="match status" value="1"/>
</dbReference>
<evidence type="ECO:0000259" key="5">
    <source>
        <dbReference type="PROSITE" id="PS50848"/>
    </source>
</evidence>
<evidence type="ECO:0000313" key="7">
    <source>
        <dbReference type="Proteomes" id="UP000323000"/>
    </source>
</evidence>
<dbReference type="PROSITE" id="PS00375">
    <property type="entry name" value="UDPGT"/>
    <property type="match status" value="1"/>
</dbReference>
<dbReference type="Pfam" id="PF00201">
    <property type="entry name" value="UDPGT"/>
    <property type="match status" value="1"/>
</dbReference>